<dbReference type="Pfam" id="PF07972">
    <property type="entry name" value="Flavodoxin_NdrI"/>
    <property type="match status" value="1"/>
</dbReference>
<dbReference type="SUPFAM" id="SSF52218">
    <property type="entry name" value="Flavoproteins"/>
    <property type="match status" value="1"/>
</dbReference>
<organism evidence="1 2">
    <name type="scientific">Alkalibacterium iburiense</name>
    <dbReference type="NCBI Taxonomy" id="290589"/>
    <lineage>
        <taxon>Bacteria</taxon>
        <taxon>Bacillati</taxon>
        <taxon>Bacillota</taxon>
        <taxon>Bacilli</taxon>
        <taxon>Lactobacillales</taxon>
        <taxon>Carnobacteriaceae</taxon>
        <taxon>Alkalibacterium</taxon>
    </lineage>
</organism>
<dbReference type="PANTHER" id="PTHR37297">
    <property type="entry name" value="PROTEIN NRDI"/>
    <property type="match status" value="1"/>
</dbReference>
<dbReference type="Proteomes" id="UP001501166">
    <property type="component" value="Unassembled WGS sequence"/>
</dbReference>
<dbReference type="EMBL" id="BAAACW010000164">
    <property type="protein sequence ID" value="GAA0371389.1"/>
    <property type="molecule type" value="Genomic_DNA"/>
</dbReference>
<dbReference type="Gene3D" id="3.40.50.360">
    <property type="match status" value="1"/>
</dbReference>
<evidence type="ECO:0000313" key="1">
    <source>
        <dbReference type="EMBL" id="GAA0371389.1"/>
    </source>
</evidence>
<reference evidence="1 2" key="1">
    <citation type="journal article" date="2019" name="Int. J. Syst. Evol. Microbiol.">
        <title>The Global Catalogue of Microorganisms (GCM) 10K type strain sequencing project: providing services to taxonomists for standard genome sequencing and annotation.</title>
        <authorList>
            <consortium name="The Broad Institute Genomics Platform"/>
            <consortium name="The Broad Institute Genome Sequencing Center for Infectious Disease"/>
            <person name="Wu L."/>
            <person name="Ma J."/>
        </authorList>
    </citation>
    <scope>NUCLEOTIDE SEQUENCE [LARGE SCALE GENOMIC DNA]</scope>
    <source>
        <strain evidence="1 2">JCM 12662</strain>
    </source>
</reference>
<keyword evidence="2" id="KW-1185">Reference proteome</keyword>
<dbReference type="RefSeq" id="WP_343756846.1">
    <property type="nucleotide sequence ID" value="NZ_BAAACW010000164.1"/>
</dbReference>
<evidence type="ECO:0000313" key="2">
    <source>
        <dbReference type="Proteomes" id="UP001501166"/>
    </source>
</evidence>
<protein>
    <submittedName>
        <fullName evidence="1">Class Ib ribonucleoside-diphosphate reductase assembly flavoprotein NrdI</fullName>
    </submittedName>
</protein>
<accession>A0ABN0XS08</accession>
<comment type="caution">
    <text evidence="1">The sequence shown here is derived from an EMBL/GenBank/DDBJ whole genome shotgun (WGS) entry which is preliminary data.</text>
</comment>
<proteinExistence type="predicted"/>
<dbReference type="InterPro" id="IPR029039">
    <property type="entry name" value="Flavoprotein-like_sf"/>
</dbReference>
<gene>
    <name evidence="1" type="primary">nrdI</name>
    <name evidence="1" type="ORF">GCM10008932_23330</name>
</gene>
<sequence length="121" mass="13733">MIVFMSLVGNTRKFVNKVNEPAVELSIDNSLDLELNTPFILIVPTYSEETSDIVREFLENETNRDLCKGIVGAGNRNFAQLFCYTAKDLSKEFDLPLLHLFEFQGSSLDVKKIEEELEAIV</sequence>
<dbReference type="NCBIfam" id="TIGR00333">
    <property type="entry name" value="nrdI"/>
    <property type="match status" value="1"/>
</dbReference>
<dbReference type="InterPro" id="IPR004465">
    <property type="entry name" value="RNR_NrdI"/>
</dbReference>
<dbReference type="PIRSF" id="PIRSF005087">
    <property type="entry name" value="NrdI"/>
    <property type="match status" value="1"/>
</dbReference>
<dbReference type="PANTHER" id="PTHR37297:SF1">
    <property type="entry name" value="PROTEIN NRDI"/>
    <property type="match status" value="1"/>
</dbReference>
<name>A0ABN0XS08_9LACT</name>